<feature type="compositionally biased region" description="Polar residues" evidence="1">
    <location>
        <begin position="37"/>
        <end position="48"/>
    </location>
</feature>
<comment type="caution">
    <text evidence="2">The sequence shown here is derived from an EMBL/GenBank/DDBJ whole genome shotgun (WGS) entry which is preliminary data.</text>
</comment>
<feature type="region of interest" description="Disordered" evidence="1">
    <location>
        <begin position="75"/>
        <end position="140"/>
    </location>
</feature>
<organism evidence="2 3">
    <name type="scientific">Planoprotostelium fungivorum</name>
    <dbReference type="NCBI Taxonomy" id="1890364"/>
    <lineage>
        <taxon>Eukaryota</taxon>
        <taxon>Amoebozoa</taxon>
        <taxon>Evosea</taxon>
        <taxon>Variosea</taxon>
        <taxon>Cavosteliida</taxon>
        <taxon>Cavosteliaceae</taxon>
        <taxon>Planoprotostelium</taxon>
    </lineage>
</organism>
<name>A0A2P6NF10_9EUKA</name>
<keyword evidence="3" id="KW-1185">Reference proteome</keyword>
<feature type="compositionally biased region" description="Polar residues" evidence="1">
    <location>
        <begin position="1"/>
        <end position="16"/>
    </location>
</feature>
<proteinExistence type="predicted"/>
<feature type="region of interest" description="Disordered" evidence="1">
    <location>
        <begin position="1"/>
        <end position="48"/>
    </location>
</feature>
<sequence length="140" mass="15556">MASYPSSLLVTSIQGEESTEKGSSDGESEHKRHKPNSKNGKAQLESLQTDVRQANEFMKDIGWIDSNSTIEEVEPVKRTAGPKIENKTTKKGITPFDYNSVPTQQAEKYQRTKKPQGKFQKPQGASTGAKSGNTNWRKNQ</sequence>
<accession>A0A2P6NF10</accession>
<gene>
    <name evidence="2" type="ORF">PROFUN_04855</name>
</gene>
<dbReference type="EMBL" id="MDYQ01000100">
    <property type="protein sequence ID" value="PRP82550.1"/>
    <property type="molecule type" value="Genomic_DNA"/>
</dbReference>
<dbReference type="Proteomes" id="UP000241769">
    <property type="component" value="Unassembled WGS sequence"/>
</dbReference>
<evidence type="ECO:0000313" key="2">
    <source>
        <dbReference type="EMBL" id="PRP82550.1"/>
    </source>
</evidence>
<protein>
    <submittedName>
        <fullName evidence="2">Uncharacterized protein</fullName>
    </submittedName>
</protein>
<feature type="compositionally biased region" description="Polar residues" evidence="1">
    <location>
        <begin position="125"/>
        <end position="140"/>
    </location>
</feature>
<reference evidence="2 3" key="1">
    <citation type="journal article" date="2018" name="Genome Biol. Evol.">
        <title>Multiple Roots of Fruiting Body Formation in Amoebozoa.</title>
        <authorList>
            <person name="Hillmann F."/>
            <person name="Forbes G."/>
            <person name="Novohradska S."/>
            <person name="Ferling I."/>
            <person name="Riege K."/>
            <person name="Groth M."/>
            <person name="Westermann M."/>
            <person name="Marz M."/>
            <person name="Spaller T."/>
            <person name="Winckler T."/>
            <person name="Schaap P."/>
            <person name="Glockner G."/>
        </authorList>
    </citation>
    <scope>NUCLEOTIDE SEQUENCE [LARGE SCALE GENOMIC DNA]</scope>
    <source>
        <strain evidence="2 3">Jena</strain>
    </source>
</reference>
<dbReference type="InParanoid" id="A0A2P6NF10"/>
<feature type="compositionally biased region" description="Basic and acidic residues" evidence="1">
    <location>
        <begin position="18"/>
        <end position="30"/>
    </location>
</feature>
<evidence type="ECO:0000313" key="3">
    <source>
        <dbReference type="Proteomes" id="UP000241769"/>
    </source>
</evidence>
<dbReference type="AlphaFoldDB" id="A0A2P6NF10"/>
<evidence type="ECO:0000256" key="1">
    <source>
        <dbReference type="SAM" id="MobiDB-lite"/>
    </source>
</evidence>